<feature type="binding site" evidence="1">
    <location>
        <position position="79"/>
    </location>
    <ligand>
        <name>Mg(2+)</name>
        <dbReference type="ChEBI" id="CHEBI:18420"/>
        <label>3</label>
    </ligand>
</feature>
<keyword evidence="1" id="KW-0067">ATP-binding</keyword>
<comment type="similarity">
    <text evidence="1">Belongs to the thiamine-monophosphate kinase family.</text>
</comment>
<dbReference type="Gene3D" id="3.90.650.10">
    <property type="entry name" value="PurM-like C-terminal domain"/>
    <property type="match status" value="1"/>
</dbReference>
<dbReference type="PIRSF" id="PIRSF005303">
    <property type="entry name" value="Thiam_monoph_kin"/>
    <property type="match status" value="1"/>
</dbReference>
<dbReference type="NCBIfam" id="TIGR01379">
    <property type="entry name" value="thiL"/>
    <property type="match status" value="1"/>
</dbReference>
<feature type="binding site" evidence="1">
    <location>
        <position position="128"/>
    </location>
    <ligand>
        <name>Mg(2+)</name>
        <dbReference type="ChEBI" id="CHEBI:18420"/>
        <label>1</label>
    </ligand>
</feature>
<feature type="binding site" evidence="1">
    <location>
        <position position="79"/>
    </location>
    <ligand>
        <name>Mg(2+)</name>
        <dbReference type="ChEBI" id="CHEBI:18420"/>
        <label>2</label>
    </ligand>
</feature>
<dbReference type="UniPathway" id="UPA00060">
    <property type="reaction ID" value="UER00142"/>
</dbReference>
<comment type="pathway">
    <text evidence="1">Cofactor biosynthesis; thiamine diphosphate biosynthesis; thiamine diphosphate from thiamine phosphate: step 1/1.</text>
</comment>
<dbReference type="Gene3D" id="3.30.1330.10">
    <property type="entry name" value="PurM-like, N-terminal domain"/>
    <property type="match status" value="1"/>
</dbReference>
<name>A0A2V5K1Q0_9BACL</name>
<dbReference type="PANTHER" id="PTHR30270:SF0">
    <property type="entry name" value="THIAMINE-MONOPHOSPHATE KINASE"/>
    <property type="match status" value="1"/>
</dbReference>
<keyword evidence="1" id="KW-0808">Transferase</keyword>
<keyword evidence="1" id="KW-0547">Nucleotide-binding</keyword>
<feature type="binding site" evidence="1">
    <location>
        <position position="79"/>
    </location>
    <ligand>
        <name>Mg(2+)</name>
        <dbReference type="ChEBI" id="CHEBI:18420"/>
        <label>4</label>
    </ligand>
</feature>
<dbReference type="InterPro" id="IPR036921">
    <property type="entry name" value="PurM-like_N_sf"/>
</dbReference>
<evidence type="ECO:0000259" key="3">
    <source>
        <dbReference type="Pfam" id="PF02769"/>
    </source>
</evidence>
<feature type="binding site" evidence="1">
    <location>
        <position position="231"/>
    </location>
    <ligand>
        <name>ATP</name>
        <dbReference type="ChEBI" id="CHEBI:30616"/>
    </ligand>
</feature>
<keyword evidence="5" id="KW-1185">Reference proteome</keyword>
<evidence type="ECO:0000313" key="4">
    <source>
        <dbReference type="EMBL" id="PYI53175.1"/>
    </source>
</evidence>
<dbReference type="AlphaFoldDB" id="A0A2V5K1Q0"/>
<feature type="binding site" evidence="1">
    <location>
        <position position="229"/>
    </location>
    <ligand>
        <name>Mg(2+)</name>
        <dbReference type="ChEBI" id="CHEBI:18420"/>
        <label>3</label>
    </ligand>
</feature>
<protein>
    <recommendedName>
        <fullName evidence="1">Thiamine-monophosphate kinase</fullName>
        <shortName evidence="1">TMP kinase</shortName>
        <shortName evidence="1">Thiamine-phosphate kinase</shortName>
        <ecNumber evidence="1">2.7.4.16</ecNumber>
    </recommendedName>
</protein>
<feature type="binding site" evidence="1">
    <location>
        <begin position="127"/>
        <end position="128"/>
    </location>
    <ligand>
        <name>ATP</name>
        <dbReference type="ChEBI" id="CHEBI:30616"/>
    </ligand>
</feature>
<sequence>MDEFALIRRLNRPRSDRGAAPAASGVKMGIGDDAAVLRPSSGRELVVSCDTMVETVHFKPETMRSDDIGYKAMAAALSDLAAMGAEPRWALVALTVPPQSWTADELRELYDGLYACADRYGVAVVGGDTTSSPAGLTVTVTVIGEAADGRSLLRSAAEPGDAVFVTGPLGGSAAGLHALLARGERAGPIERLPEPLQPLVRAHRRPEPRFDAARLLAAAEPGVCGALNDVSDGLASEAREIAEASGVRIALDGASIPLADELSEYAASVGADPLEWALYGGEDFELVGTVRRDRAEELAAAFERAGRRIWFVGQVSAAAAEDGAAVTIVREPGGAEVPLAKNGYNHFA</sequence>
<comment type="caution">
    <text evidence="4">The sequence shown here is derived from an EMBL/GenBank/DDBJ whole genome shotgun (WGS) entry which is preliminary data.</text>
</comment>
<dbReference type="GO" id="GO:0005524">
    <property type="term" value="F:ATP binding"/>
    <property type="evidence" value="ECO:0007669"/>
    <property type="project" value="UniProtKB-UniRule"/>
</dbReference>
<feature type="binding site" evidence="1">
    <location>
        <position position="33"/>
    </location>
    <ligand>
        <name>Mg(2+)</name>
        <dbReference type="ChEBI" id="CHEBI:18420"/>
        <label>4</label>
    </ligand>
</feature>
<dbReference type="InterPro" id="IPR016188">
    <property type="entry name" value="PurM-like_N"/>
</dbReference>
<dbReference type="GO" id="GO:0009229">
    <property type="term" value="P:thiamine diphosphate biosynthetic process"/>
    <property type="evidence" value="ECO:0007669"/>
    <property type="project" value="UniProtKB-UniRule"/>
</dbReference>
<keyword evidence="1" id="KW-0460">Magnesium</keyword>
<accession>A0A2V5K1Q0</accession>
<feature type="binding site" evidence="1">
    <location>
        <position position="232"/>
    </location>
    <ligand>
        <name>Mg(2+)</name>
        <dbReference type="ChEBI" id="CHEBI:18420"/>
        <label>5</label>
    </ligand>
</feature>
<feature type="domain" description="PurM-like C-terminal" evidence="3">
    <location>
        <begin position="158"/>
        <end position="318"/>
    </location>
</feature>
<dbReference type="EMBL" id="QJVJ01000008">
    <property type="protein sequence ID" value="PYI53175.1"/>
    <property type="molecule type" value="Genomic_DNA"/>
</dbReference>
<keyword evidence="1" id="KW-0479">Metal-binding</keyword>
<gene>
    <name evidence="1 4" type="primary">thiL</name>
    <name evidence="4" type="ORF">DLM86_18055</name>
</gene>
<keyword evidence="1" id="KW-0784">Thiamine biosynthesis</keyword>
<dbReference type="GO" id="GO:0009228">
    <property type="term" value="P:thiamine biosynthetic process"/>
    <property type="evidence" value="ECO:0007669"/>
    <property type="project" value="UniProtKB-KW"/>
</dbReference>
<feature type="binding site" evidence="1">
    <location>
        <position position="344"/>
    </location>
    <ligand>
        <name>substrate</name>
    </ligand>
</feature>
<feature type="binding site" evidence="1">
    <location>
        <position position="154"/>
    </location>
    <ligand>
        <name>ATP</name>
        <dbReference type="ChEBI" id="CHEBI:30616"/>
    </ligand>
</feature>
<feature type="binding site" evidence="1">
    <location>
        <position position="57"/>
    </location>
    <ligand>
        <name>substrate</name>
    </ligand>
</feature>
<dbReference type="PANTHER" id="PTHR30270">
    <property type="entry name" value="THIAMINE-MONOPHOSPHATE KINASE"/>
    <property type="match status" value="1"/>
</dbReference>
<keyword evidence="1 4" id="KW-0418">Kinase</keyword>
<feature type="binding site" evidence="1">
    <location>
        <position position="48"/>
    </location>
    <ligand>
        <name>Mg(2+)</name>
        <dbReference type="ChEBI" id="CHEBI:18420"/>
        <label>4</label>
    </ligand>
</feature>
<comment type="caution">
    <text evidence="1">Lacks conserved residue(s) required for the propagation of feature annotation.</text>
</comment>
<dbReference type="EC" id="2.7.4.16" evidence="1"/>
<comment type="catalytic activity">
    <reaction evidence="1">
        <text>thiamine phosphate + ATP = thiamine diphosphate + ADP</text>
        <dbReference type="Rhea" id="RHEA:15913"/>
        <dbReference type="ChEBI" id="CHEBI:30616"/>
        <dbReference type="ChEBI" id="CHEBI:37575"/>
        <dbReference type="ChEBI" id="CHEBI:58937"/>
        <dbReference type="ChEBI" id="CHEBI:456216"/>
        <dbReference type="EC" id="2.7.4.16"/>
    </reaction>
</comment>
<comment type="miscellaneous">
    <text evidence="1">Reaction mechanism of ThiL seems to utilize a direct, inline transfer of the gamma-phosphate of ATP to TMP rather than a phosphorylated enzyme intermediate.</text>
</comment>
<feature type="binding site" evidence="1">
    <location>
        <position position="50"/>
    </location>
    <ligand>
        <name>Mg(2+)</name>
        <dbReference type="ChEBI" id="CHEBI:18420"/>
        <label>1</label>
    </ligand>
</feature>
<feature type="binding site" evidence="1">
    <location>
        <position position="50"/>
    </location>
    <ligand>
        <name>Mg(2+)</name>
        <dbReference type="ChEBI" id="CHEBI:18420"/>
        <label>2</label>
    </ligand>
</feature>
<evidence type="ECO:0000256" key="1">
    <source>
        <dbReference type="HAMAP-Rule" id="MF_02128"/>
    </source>
</evidence>
<dbReference type="Pfam" id="PF02769">
    <property type="entry name" value="AIRS_C"/>
    <property type="match status" value="1"/>
</dbReference>
<dbReference type="SUPFAM" id="SSF56042">
    <property type="entry name" value="PurM C-terminal domain-like"/>
    <property type="match status" value="1"/>
</dbReference>
<dbReference type="HAMAP" id="MF_02128">
    <property type="entry name" value="TMP_kinase"/>
    <property type="match status" value="1"/>
</dbReference>
<comment type="function">
    <text evidence="1">Catalyzes the ATP-dependent phosphorylation of thiamine-monophosphate (TMP) to form thiamine-pyrophosphate (TPP), the active form of vitamin B1.</text>
</comment>
<proteinExistence type="inferred from homology"/>
<organism evidence="4 5">
    <name type="scientific">Paenibacillus flagellatus</name>
    <dbReference type="NCBI Taxonomy" id="2211139"/>
    <lineage>
        <taxon>Bacteria</taxon>
        <taxon>Bacillati</taxon>
        <taxon>Bacillota</taxon>
        <taxon>Bacilli</taxon>
        <taxon>Bacillales</taxon>
        <taxon>Paenibacillaceae</taxon>
        <taxon>Paenibacillus</taxon>
    </lineage>
</organism>
<dbReference type="SUPFAM" id="SSF55326">
    <property type="entry name" value="PurM N-terminal domain-like"/>
    <property type="match status" value="1"/>
</dbReference>
<dbReference type="GO" id="GO:0000287">
    <property type="term" value="F:magnesium ion binding"/>
    <property type="evidence" value="ECO:0007669"/>
    <property type="project" value="UniProtKB-UniRule"/>
</dbReference>
<dbReference type="InterPro" id="IPR010918">
    <property type="entry name" value="PurM-like_C_dom"/>
</dbReference>
<dbReference type="InterPro" id="IPR006283">
    <property type="entry name" value="ThiL-like"/>
</dbReference>
<dbReference type="InterPro" id="IPR036676">
    <property type="entry name" value="PurM-like_C_sf"/>
</dbReference>
<feature type="binding site" evidence="1">
    <location>
        <position position="110"/>
    </location>
    <ligand>
        <name>ATP</name>
        <dbReference type="ChEBI" id="CHEBI:30616"/>
    </ligand>
</feature>
<dbReference type="CDD" id="cd02194">
    <property type="entry name" value="ThiL"/>
    <property type="match status" value="1"/>
</dbReference>
<feature type="binding site" evidence="1">
    <location>
        <position position="282"/>
    </location>
    <ligand>
        <name>substrate</name>
    </ligand>
</feature>
<evidence type="ECO:0000259" key="2">
    <source>
        <dbReference type="Pfam" id="PF00586"/>
    </source>
</evidence>
<dbReference type="Proteomes" id="UP000247476">
    <property type="component" value="Unassembled WGS sequence"/>
</dbReference>
<reference evidence="4 5" key="1">
    <citation type="submission" date="2018-05" db="EMBL/GenBank/DDBJ databases">
        <title>Paenibacillus flagellatus sp. nov., isolated from selenium mineral soil.</title>
        <authorList>
            <person name="Dai X."/>
        </authorList>
    </citation>
    <scope>NUCLEOTIDE SEQUENCE [LARGE SCALE GENOMIC DNA]</scope>
    <source>
        <strain evidence="4 5">DXL2</strain>
    </source>
</reference>
<feature type="domain" description="PurM-like N-terminal" evidence="2">
    <location>
        <begin position="31"/>
        <end position="145"/>
    </location>
</feature>
<dbReference type="Pfam" id="PF00586">
    <property type="entry name" value="AIRS"/>
    <property type="match status" value="1"/>
</dbReference>
<evidence type="ECO:0000313" key="5">
    <source>
        <dbReference type="Proteomes" id="UP000247476"/>
    </source>
</evidence>
<feature type="binding site" evidence="1">
    <location>
        <position position="33"/>
    </location>
    <ligand>
        <name>Mg(2+)</name>
        <dbReference type="ChEBI" id="CHEBI:18420"/>
        <label>3</label>
    </ligand>
</feature>
<dbReference type="GO" id="GO:0009030">
    <property type="term" value="F:thiamine-phosphate kinase activity"/>
    <property type="evidence" value="ECO:0007669"/>
    <property type="project" value="UniProtKB-UniRule"/>
</dbReference>
<dbReference type="OrthoDB" id="9802811at2"/>